<name>A0A251T2G2_HELAN</name>
<dbReference type="AlphaFoldDB" id="A0A251T2G2"/>
<dbReference type="OMA" id="SEEKTFM"/>
<feature type="compositionally biased region" description="Polar residues" evidence="1">
    <location>
        <begin position="41"/>
        <end position="52"/>
    </location>
</feature>
<reference evidence="2" key="3">
    <citation type="submission" date="2020-06" db="EMBL/GenBank/DDBJ databases">
        <title>Helianthus annuus Genome sequencing and assembly Release 2.</title>
        <authorList>
            <person name="Gouzy J."/>
            <person name="Langlade N."/>
            <person name="Munos S."/>
        </authorList>
    </citation>
    <scope>NUCLEOTIDE SEQUENCE</scope>
    <source>
        <tissue evidence="2">Leaves</tissue>
    </source>
</reference>
<dbReference type="Proteomes" id="UP000215914">
    <property type="component" value="Chromosome 12"/>
</dbReference>
<dbReference type="EMBL" id="MNCJ02000327">
    <property type="protein sequence ID" value="KAF5778244.1"/>
    <property type="molecule type" value="Genomic_DNA"/>
</dbReference>
<sequence>MEEGDDLRTKSFRDEDYNTRRAFLTSYPLHFDKEEDHQETQAHTPATTQSYRVDTGEKKKEKMKNIIVEWAGGRAMVLRRFKYKVSFYVFACYPTGFKPPN</sequence>
<evidence type="ECO:0000313" key="4">
    <source>
        <dbReference type="Proteomes" id="UP000215914"/>
    </source>
</evidence>
<evidence type="ECO:0000313" key="2">
    <source>
        <dbReference type="EMBL" id="KAF5778244.1"/>
    </source>
</evidence>
<reference evidence="2 4" key="1">
    <citation type="journal article" date="2017" name="Nature">
        <title>The sunflower genome provides insights into oil metabolism, flowering and Asterid evolution.</title>
        <authorList>
            <person name="Badouin H."/>
            <person name="Gouzy J."/>
            <person name="Grassa C.J."/>
            <person name="Murat F."/>
            <person name="Staton S.E."/>
            <person name="Cottret L."/>
            <person name="Lelandais-Briere C."/>
            <person name="Owens G.L."/>
            <person name="Carrere S."/>
            <person name="Mayjonade B."/>
            <person name="Legrand L."/>
            <person name="Gill N."/>
            <person name="Kane N.C."/>
            <person name="Bowers J.E."/>
            <person name="Hubner S."/>
            <person name="Bellec A."/>
            <person name="Berard A."/>
            <person name="Berges H."/>
            <person name="Blanchet N."/>
            <person name="Boniface M.C."/>
            <person name="Brunel D."/>
            <person name="Catrice O."/>
            <person name="Chaidir N."/>
            <person name="Claudel C."/>
            <person name="Donnadieu C."/>
            <person name="Faraut T."/>
            <person name="Fievet G."/>
            <person name="Helmstetter N."/>
            <person name="King M."/>
            <person name="Knapp S.J."/>
            <person name="Lai Z."/>
            <person name="Le Paslier M.C."/>
            <person name="Lippi Y."/>
            <person name="Lorenzon L."/>
            <person name="Mandel J.R."/>
            <person name="Marage G."/>
            <person name="Marchand G."/>
            <person name="Marquand E."/>
            <person name="Bret-Mestries E."/>
            <person name="Morien E."/>
            <person name="Nambeesan S."/>
            <person name="Nguyen T."/>
            <person name="Pegot-Espagnet P."/>
            <person name="Pouilly N."/>
            <person name="Raftis F."/>
            <person name="Sallet E."/>
            <person name="Schiex T."/>
            <person name="Thomas J."/>
            <person name="Vandecasteele C."/>
            <person name="Vares D."/>
            <person name="Vear F."/>
            <person name="Vautrin S."/>
            <person name="Crespi M."/>
            <person name="Mangin B."/>
            <person name="Burke J.M."/>
            <person name="Salse J."/>
            <person name="Munos S."/>
            <person name="Vincourt P."/>
            <person name="Rieseberg L.H."/>
            <person name="Langlade N.B."/>
        </authorList>
    </citation>
    <scope>NUCLEOTIDE SEQUENCE [LARGE SCALE GENOMIC DNA]</scope>
    <source>
        <strain evidence="4">cv. SF193</strain>
        <tissue evidence="2">Leaves</tissue>
    </source>
</reference>
<protein>
    <submittedName>
        <fullName evidence="3">Uncharacterized protein</fullName>
    </submittedName>
</protein>
<evidence type="ECO:0000256" key="1">
    <source>
        <dbReference type="SAM" id="MobiDB-lite"/>
    </source>
</evidence>
<organism evidence="3 4">
    <name type="scientific">Helianthus annuus</name>
    <name type="common">Common sunflower</name>
    <dbReference type="NCBI Taxonomy" id="4232"/>
    <lineage>
        <taxon>Eukaryota</taxon>
        <taxon>Viridiplantae</taxon>
        <taxon>Streptophyta</taxon>
        <taxon>Embryophyta</taxon>
        <taxon>Tracheophyta</taxon>
        <taxon>Spermatophyta</taxon>
        <taxon>Magnoliopsida</taxon>
        <taxon>eudicotyledons</taxon>
        <taxon>Gunneridae</taxon>
        <taxon>Pentapetalae</taxon>
        <taxon>asterids</taxon>
        <taxon>campanulids</taxon>
        <taxon>Asterales</taxon>
        <taxon>Asteraceae</taxon>
        <taxon>Asteroideae</taxon>
        <taxon>Heliantheae alliance</taxon>
        <taxon>Heliantheae</taxon>
        <taxon>Helianthus</taxon>
    </lineage>
</organism>
<evidence type="ECO:0000313" key="3">
    <source>
        <dbReference type="EMBL" id="OTG05325.1"/>
    </source>
</evidence>
<dbReference type="EMBL" id="CM007901">
    <property type="protein sequence ID" value="OTG05325.1"/>
    <property type="molecule type" value="Genomic_DNA"/>
</dbReference>
<dbReference type="InParanoid" id="A0A251T2G2"/>
<gene>
    <name evidence="3" type="ORF">HannXRQ_Chr12g0372331</name>
    <name evidence="2" type="ORF">HanXRQr2_Chr12g0545251</name>
</gene>
<accession>A0A251T2G2</accession>
<dbReference type="Gramene" id="mRNA:HanXRQr2_Chr12g0545251">
    <property type="protein sequence ID" value="mRNA:HanXRQr2_Chr12g0545251"/>
    <property type="gene ID" value="HanXRQr2_Chr12g0545251"/>
</dbReference>
<reference evidence="3" key="2">
    <citation type="submission" date="2017-02" db="EMBL/GenBank/DDBJ databases">
        <title>Sunflower complete genome.</title>
        <authorList>
            <person name="Langlade N."/>
            <person name="Munos S."/>
        </authorList>
    </citation>
    <scope>NUCLEOTIDE SEQUENCE [LARGE SCALE GENOMIC DNA]</scope>
    <source>
        <tissue evidence="3">Leaves</tissue>
    </source>
</reference>
<proteinExistence type="predicted"/>
<feature type="region of interest" description="Disordered" evidence="1">
    <location>
        <begin position="34"/>
        <end position="58"/>
    </location>
</feature>
<keyword evidence="4" id="KW-1185">Reference proteome</keyword>